<feature type="signal peptide" evidence="2">
    <location>
        <begin position="1"/>
        <end position="22"/>
    </location>
</feature>
<dbReference type="GeneID" id="87881310"/>
<feature type="region of interest" description="Disordered" evidence="1">
    <location>
        <begin position="64"/>
        <end position="114"/>
    </location>
</feature>
<comment type="caution">
    <text evidence="3">The sequence shown here is derived from an EMBL/GenBank/DDBJ whole genome shotgun (WGS) entry which is preliminary data.</text>
</comment>
<protein>
    <submittedName>
        <fullName evidence="3">Uncharacterized protein</fullName>
    </submittedName>
</protein>
<evidence type="ECO:0000256" key="1">
    <source>
        <dbReference type="SAM" id="MobiDB-lite"/>
    </source>
</evidence>
<keyword evidence="4" id="KW-1185">Reference proteome</keyword>
<reference evidence="3" key="1">
    <citation type="journal article" date="2023" name="Mol. Phylogenet. Evol.">
        <title>Genome-scale phylogeny and comparative genomics of the fungal order Sordariales.</title>
        <authorList>
            <person name="Hensen N."/>
            <person name="Bonometti L."/>
            <person name="Westerberg I."/>
            <person name="Brannstrom I.O."/>
            <person name="Guillou S."/>
            <person name="Cros-Aarteil S."/>
            <person name="Calhoun S."/>
            <person name="Haridas S."/>
            <person name="Kuo A."/>
            <person name="Mondo S."/>
            <person name="Pangilinan J."/>
            <person name="Riley R."/>
            <person name="LaButti K."/>
            <person name="Andreopoulos B."/>
            <person name="Lipzen A."/>
            <person name="Chen C."/>
            <person name="Yan M."/>
            <person name="Daum C."/>
            <person name="Ng V."/>
            <person name="Clum A."/>
            <person name="Steindorff A."/>
            <person name="Ohm R.A."/>
            <person name="Martin F."/>
            <person name="Silar P."/>
            <person name="Natvig D.O."/>
            <person name="Lalanne C."/>
            <person name="Gautier V."/>
            <person name="Ament-Velasquez S.L."/>
            <person name="Kruys A."/>
            <person name="Hutchinson M.I."/>
            <person name="Powell A.J."/>
            <person name="Barry K."/>
            <person name="Miller A.N."/>
            <person name="Grigoriev I.V."/>
            <person name="Debuchy R."/>
            <person name="Gladieux P."/>
            <person name="Hiltunen Thoren M."/>
            <person name="Johannesson H."/>
        </authorList>
    </citation>
    <scope>NUCLEOTIDE SEQUENCE</scope>
    <source>
        <strain evidence="3">CBS 333.67</strain>
    </source>
</reference>
<dbReference type="AlphaFoldDB" id="A0AAJ0H188"/>
<accession>A0AAJ0H188</accession>
<evidence type="ECO:0000313" key="4">
    <source>
        <dbReference type="Proteomes" id="UP001273166"/>
    </source>
</evidence>
<name>A0AAJ0H188_9PEZI</name>
<dbReference type="RefSeq" id="XP_062725732.1">
    <property type="nucleotide sequence ID" value="XM_062862481.1"/>
</dbReference>
<feature type="compositionally biased region" description="Low complexity" evidence="1">
    <location>
        <begin position="96"/>
        <end position="114"/>
    </location>
</feature>
<dbReference type="Proteomes" id="UP001273166">
    <property type="component" value="Unassembled WGS sequence"/>
</dbReference>
<evidence type="ECO:0000256" key="2">
    <source>
        <dbReference type="SAM" id="SignalP"/>
    </source>
</evidence>
<gene>
    <name evidence="3" type="ORF">B0T15DRAFT_19389</name>
</gene>
<organism evidence="3 4">
    <name type="scientific">Chaetomium strumarium</name>
    <dbReference type="NCBI Taxonomy" id="1170767"/>
    <lineage>
        <taxon>Eukaryota</taxon>
        <taxon>Fungi</taxon>
        <taxon>Dikarya</taxon>
        <taxon>Ascomycota</taxon>
        <taxon>Pezizomycotina</taxon>
        <taxon>Sordariomycetes</taxon>
        <taxon>Sordariomycetidae</taxon>
        <taxon>Sordariales</taxon>
        <taxon>Chaetomiaceae</taxon>
        <taxon>Chaetomium</taxon>
    </lineage>
</organism>
<reference evidence="3" key="2">
    <citation type="submission" date="2023-06" db="EMBL/GenBank/DDBJ databases">
        <authorList>
            <consortium name="Lawrence Berkeley National Laboratory"/>
            <person name="Mondo S.J."/>
            <person name="Hensen N."/>
            <person name="Bonometti L."/>
            <person name="Westerberg I."/>
            <person name="Brannstrom I.O."/>
            <person name="Guillou S."/>
            <person name="Cros-Aarteil S."/>
            <person name="Calhoun S."/>
            <person name="Haridas S."/>
            <person name="Kuo A."/>
            <person name="Pangilinan J."/>
            <person name="Riley R."/>
            <person name="Labutti K."/>
            <person name="Andreopoulos B."/>
            <person name="Lipzen A."/>
            <person name="Chen C."/>
            <person name="Yanf M."/>
            <person name="Daum C."/>
            <person name="Ng V."/>
            <person name="Clum A."/>
            <person name="Steindorff A."/>
            <person name="Ohm R."/>
            <person name="Martin F."/>
            <person name="Silar P."/>
            <person name="Natvig D."/>
            <person name="Lalanne C."/>
            <person name="Gautier V."/>
            <person name="Ament-Velasquez S.L."/>
            <person name="Kruys A."/>
            <person name="Hutchinson M.I."/>
            <person name="Powell A.J."/>
            <person name="Barry K."/>
            <person name="Miller A.N."/>
            <person name="Grigoriev I.V."/>
            <person name="Debuchy R."/>
            <person name="Gladieux P."/>
            <person name="Thoren M.H."/>
            <person name="Johannesson H."/>
        </authorList>
    </citation>
    <scope>NUCLEOTIDE SEQUENCE</scope>
    <source>
        <strain evidence="3">CBS 333.67</strain>
    </source>
</reference>
<sequence length="182" mass="19202">MHHTAILPLLSPLMLLGGLVTAVPVAEPCQSRIVCIDAVNQCGMKYGGCYDICDVSAKPVPPACPSTKTTATTKRIPTPTSTTKKVTTKKPHPTPTRKSTTTKPPKSTVTSTKKITTSITKLTRTSSSSCSATVSVCWDGINECGMWYGGCFPDCKPWPTFTPPPCPTTAKPPALTPPALLA</sequence>
<feature type="chain" id="PRO_5042535410" evidence="2">
    <location>
        <begin position="23"/>
        <end position="182"/>
    </location>
</feature>
<keyword evidence="2" id="KW-0732">Signal</keyword>
<evidence type="ECO:0000313" key="3">
    <source>
        <dbReference type="EMBL" id="KAK3309952.1"/>
    </source>
</evidence>
<dbReference type="EMBL" id="JAUDZG010000001">
    <property type="protein sequence ID" value="KAK3309952.1"/>
    <property type="molecule type" value="Genomic_DNA"/>
</dbReference>
<proteinExistence type="predicted"/>
<feature type="compositionally biased region" description="Low complexity" evidence="1">
    <location>
        <begin position="65"/>
        <end position="85"/>
    </location>
</feature>